<dbReference type="Proteomes" id="UP000253083">
    <property type="component" value="Unassembled WGS sequence"/>
</dbReference>
<dbReference type="EMBL" id="QNRT01000003">
    <property type="protein sequence ID" value="RBP49577.1"/>
    <property type="molecule type" value="Genomic_DNA"/>
</dbReference>
<proteinExistence type="predicted"/>
<evidence type="ECO:0000313" key="2">
    <source>
        <dbReference type="Proteomes" id="UP000253083"/>
    </source>
</evidence>
<comment type="caution">
    <text evidence="1">The sequence shown here is derived from an EMBL/GenBank/DDBJ whole genome shotgun (WGS) entry which is preliminary data.</text>
</comment>
<dbReference type="RefSeq" id="WP_113954587.1">
    <property type="nucleotide sequence ID" value="NZ_QNRT01000003.1"/>
</dbReference>
<accession>A0A395JHF9</accession>
<gene>
    <name evidence="1" type="ORF">DFR28_1032</name>
</gene>
<keyword evidence="2" id="KW-1185">Reference proteome</keyword>
<organism evidence="1 2">
    <name type="scientific">Arenicella xantha</name>
    <dbReference type="NCBI Taxonomy" id="644221"/>
    <lineage>
        <taxon>Bacteria</taxon>
        <taxon>Pseudomonadati</taxon>
        <taxon>Pseudomonadota</taxon>
        <taxon>Gammaproteobacteria</taxon>
        <taxon>Arenicellales</taxon>
        <taxon>Arenicellaceae</taxon>
        <taxon>Arenicella</taxon>
    </lineage>
</organism>
<reference evidence="1 2" key="1">
    <citation type="submission" date="2018-06" db="EMBL/GenBank/DDBJ databases">
        <title>Genomic Encyclopedia of Type Strains, Phase IV (KMG-IV): sequencing the most valuable type-strain genomes for metagenomic binning, comparative biology and taxonomic classification.</title>
        <authorList>
            <person name="Goeker M."/>
        </authorList>
    </citation>
    <scope>NUCLEOTIDE SEQUENCE [LARGE SCALE GENOMIC DNA]</scope>
    <source>
        <strain evidence="1 2">DSM 24032</strain>
    </source>
</reference>
<name>A0A395JHF9_9GAMM</name>
<sequence length="67" mass="8001">MPESIEITLWERFDSNSKSWKYNHYSEGFFEDQDRPIPKGKVQEGSWPSGTWRKQKAVLKVKKIIEE</sequence>
<protein>
    <submittedName>
        <fullName evidence="1">Uncharacterized protein</fullName>
    </submittedName>
</protein>
<evidence type="ECO:0000313" key="1">
    <source>
        <dbReference type="EMBL" id="RBP49577.1"/>
    </source>
</evidence>
<dbReference type="AlphaFoldDB" id="A0A395JHF9"/>
<dbReference type="InParanoid" id="A0A395JHF9"/>